<dbReference type="Pfam" id="PF15985">
    <property type="entry name" value="KH_6"/>
    <property type="match status" value="1"/>
</dbReference>
<dbReference type="GO" id="GO:0000177">
    <property type="term" value="C:cytoplasmic exosome (RNase complex)"/>
    <property type="evidence" value="ECO:0007669"/>
    <property type="project" value="TreeGrafter"/>
</dbReference>
<evidence type="ECO:0000313" key="5">
    <source>
        <dbReference type="Proteomes" id="UP001054837"/>
    </source>
</evidence>
<organism evidence="4 5">
    <name type="scientific">Caerostris darwini</name>
    <dbReference type="NCBI Taxonomy" id="1538125"/>
    <lineage>
        <taxon>Eukaryota</taxon>
        <taxon>Metazoa</taxon>
        <taxon>Ecdysozoa</taxon>
        <taxon>Arthropoda</taxon>
        <taxon>Chelicerata</taxon>
        <taxon>Arachnida</taxon>
        <taxon>Araneae</taxon>
        <taxon>Araneomorphae</taxon>
        <taxon>Entelegynae</taxon>
        <taxon>Araneoidea</taxon>
        <taxon>Araneidae</taxon>
        <taxon>Caerostris</taxon>
    </lineage>
</organism>
<dbReference type="PANTHER" id="PTHR21321">
    <property type="entry name" value="PNAS-3 RELATED"/>
    <property type="match status" value="1"/>
</dbReference>
<dbReference type="GO" id="GO:0000467">
    <property type="term" value="P:exonucleolytic trimming to generate mature 3'-end of 5.8S rRNA from tricistronic rRNA transcript (SSU-rRNA, 5.8S rRNA, LSU-rRNA)"/>
    <property type="evidence" value="ECO:0007669"/>
    <property type="project" value="TreeGrafter"/>
</dbReference>
<evidence type="ECO:0000256" key="1">
    <source>
        <dbReference type="ARBA" id="ARBA00004123"/>
    </source>
</evidence>
<feature type="region of interest" description="Disordered" evidence="2">
    <location>
        <begin position="1"/>
        <end position="27"/>
    </location>
</feature>
<proteinExistence type="predicted"/>
<dbReference type="CDD" id="cd22526">
    <property type="entry name" value="KH-I_Rrp40"/>
    <property type="match status" value="1"/>
</dbReference>
<evidence type="ECO:0000259" key="3">
    <source>
        <dbReference type="Pfam" id="PF15985"/>
    </source>
</evidence>
<dbReference type="GO" id="GO:0071035">
    <property type="term" value="P:nuclear polyadenylation-dependent rRNA catabolic process"/>
    <property type="evidence" value="ECO:0007669"/>
    <property type="project" value="TreeGrafter"/>
</dbReference>
<dbReference type="InterPro" id="IPR026699">
    <property type="entry name" value="Exosome_RNA_bind1/RRP40/RRP4"/>
</dbReference>
<dbReference type="InterPro" id="IPR049469">
    <property type="entry name" value="RRP40_KH-I"/>
</dbReference>
<sequence>MEKKGERFKGSSNITTHRRRRRQQQADGGRDVLYAKILTAGKDAEPELVCVNSYGKSVGYGVVPPDGYALNVSLDYCRRLLLPNSPILKRLGTVPYVIAIGVNGRIWIKSTTVDRTLVLVQVLSLLEYATSTEIEFMFLLYMLHNLWKFFT</sequence>
<comment type="subcellular location">
    <subcellularLocation>
        <location evidence="1">Nucleus</location>
    </subcellularLocation>
</comment>
<dbReference type="AlphaFoldDB" id="A0AAV4X949"/>
<evidence type="ECO:0000256" key="2">
    <source>
        <dbReference type="SAM" id="MobiDB-lite"/>
    </source>
</evidence>
<accession>A0AAV4X949</accession>
<dbReference type="GO" id="GO:0071034">
    <property type="term" value="P:CUT catabolic process"/>
    <property type="evidence" value="ECO:0007669"/>
    <property type="project" value="TreeGrafter"/>
</dbReference>
<dbReference type="Proteomes" id="UP001054837">
    <property type="component" value="Unassembled WGS sequence"/>
</dbReference>
<dbReference type="GO" id="GO:0034475">
    <property type="term" value="P:U4 snRNA 3'-end processing"/>
    <property type="evidence" value="ECO:0007669"/>
    <property type="project" value="TreeGrafter"/>
</dbReference>
<dbReference type="Pfam" id="PF21262">
    <property type="entry name" value="RRP40_S1"/>
    <property type="match status" value="1"/>
</dbReference>
<dbReference type="InterPro" id="IPR004088">
    <property type="entry name" value="KH_dom_type_1"/>
</dbReference>
<dbReference type="GO" id="GO:0000176">
    <property type="term" value="C:nuclear exosome (RNase complex)"/>
    <property type="evidence" value="ECO:0007669"/>
    <property type="project" value="TreeGrafter"/>
</dbReference>
<evidence type="ECO:0000313" key="4">
    <source>
        <dbReference type="EMBL" id="GIY90998.1"/>
    </source>
</evidence>
<dbReference type="SUPFAM" id="SSF54791">
    <property type="entry name" value="Eukaryotic type KH-domain (KH-domain type I)"/>
    <property type="match status" value="1"/>
</dbReference>
<dbReference type="GO" id="GO:0071051">
    <property type="term" value="P:poly(A)-dependent snoRNA 3'-end processing"/>
    <property type="evidence" value="ECO:0007669"/>
    <property type="project" value="TreeGrafter"/>
</dbReference>
<reference evidence="4 5" key="1">
    <citation type="submission" date="2021-06" db="EMBL/GenBank/DDBJ databases">
        <title>Caerostris darwini draft genome.</title>
        <authorList>
            <person name="Kono N."/>
            <person name="Arakawa K."/>
        </authorList>
    </citation>
    <scope>NUCLEOTIDE SEQUENCE [LARGE SCALE GENOMIC DNA]</scope>
</reference>
<dbReference type="GO" id="GO:0010468">
    <property type="term" value="P:regulation of gene expression"/>
    <property type="evidence" value="ECO:0007669"/>
    <property type="project" value="UniProtKB-ARBA"/>
</dbReference>
<dbReference type="InterPro" id="IPR036612">
    <property type="entry name" value="KH_dom_type_1_sf"/>
</dbReference>
<gene>
    <name evidence="4" type="ORF">CDAR_386601</name>
</gene>
<dbReference type="EMBL" id="BPLQ01015725">
    <property type="protein sequence ID" value="GIY90998.1"/>
    <property type="molecule type" value="Genomic_DNA"/>
</dbReference>
<comment type="caution">
    <text evidence="4">The sequence shown here is derived from an EMBL/GenBank/DDBJ whole genome shotgun (WGS) entry which is preliminary data.</text>
</comment>
<protein>
    <recommendedName>
        <fullName evidence="3">K Homology domain-containing protein</fullName>
    </recommendedName>
</protein>
<dbReference type="PANTHER" id="PTHR21321:SF1">
    <property type="entry name" value="EXOSOME COMPLEX COMPONENT RRP40"/>
    <property type="match status" value="1"/>
</dbReference>
<dbReference type="GO" id="GO:0003723">
    <property type="term" value="F:RNA binding"/>
    <property type="evidence" value="ECO:0007669"/>
    <property type="project" value="InterPro"/>
</dbReference>
<keyword evidence="5" id="KW-1185">Reference proteome</keyword>
<dbReference type="GO" id="GO:0071038">
    <property type="term" value="P:TRAMP-dependent tRNA surveillance pathway"/>
    <property type="evidence" value="ECO:0007669"/>
    <property type="project" value="TreeGrafter"/>
</dbReference>
<feature type="domain" description="K Homology" evidence="3">
    <location>
        <begin position="67"/>
        <end position="113"/>
    </location>
</feature>
<dbReference type="Gene3D" id="3.30.1370.10">
    <property type="entry name" value="K Homology domain, type 1"/>
    <property type="match status" value="1"/>
</dbReference>
<name>A0AAV4X949_9ARAC</name>